<dbReference type="SUPFAM" id="SSF54171">
    <property type="entry name" value="DNA-binding domain"/>
    <property type="match status" value="1"/>
</dbReference>
<sequence>MALLPLRARDGTVRAYARFDVDDLRLVRGRPWHLAAVGYPRSSQDYLHRVVMGLEAGDRRSVDHINGDKLDNRRCNLRVVTHAENQQNRREGYGISSHRGVSWDATRGKWTARVKLAGKVHYLGRFEDEQKAADAAARFRAEHMPFSADAMAEKV</sequence>
<dbReference type="Pfam" id="PF13392">
    <property type="entry name" value="HNH_3"/>
    <property type="match status" value="1"/>
</dbReference>
<evidence type="ECO:0000313" key="2">
    <source>
        <dbReference type="EMBL" id="UTI65605.1"/>
    </source>
</evidence>
<dbReference type="InterPro" id="IPR003615">
    <property type="entry name" value="HNH_nuc"/>
</dbReference>
<dbReference type="InterPro" id="IPR016177">
    <property type="entry name" value="DNA-bd_dom_sf"/>
</dbReference>
<dbReference type="Gene3D" id="3.30.730.10">
    <property type="entry name" value="AP2/ERF domain"/>
    <property type="match status" value="1"/>
</dbReference>
<protein>
    <submittedName>
        <fullName evidence="2">HNH endonuclease</fullName>
    </submittedName>
</protein>
<reference evidence="2 3" key="1">
    <citation type="submission" date="2022-06" db="EMBL/GenBank/DDBJ databases">
        <title>Paraconexibacter antarcticus.</title>
        <authorList>
            <person name="Kim C.S."/>
        </authorList>
    </citation>
    <scope>NUCLEOTIDE SEQUENCE [LARGE SCALE GENOMIC DNA]</scope>
    <source>
        <strain evidence="2 3">02-257</strain>
    </source>
</reference>
<keyword evidence="2" id="KW-0255">Endonuclease</keyword>
<evidence type="ECO:0000313" key="3">
    <source>
        <dbReference type="Proteomes" id="UP001056035"/>
    </source>
</evidence>
<dbReference type="Proteomes" id="UP001056035">
    <property type="component" value="Chromosome"/>
</dbReference>
<gene>
    <name evidence="2" type="ORF">NBH00_05190</name>
</gene>
<dbReference type="RefSeq" id="WP_254572284.1">
    <property type="nucleotide sequence ID" value="NZ_CP098502.1"/>
</dbReference>
<dbReference type="InterPro" id="IPR044925">
    <property type="entry name" value="His-Me_finger_sf"/>
</dbReference>
<organism evidence="2 3">
    <name type="scientific">Paraconexibacter antarcticus</name>
    <dbReference type="NCBI Taxonomy" id="2949664"/>
    <lineage>
        <taxon>Bacteria</taxon>
        <taxon>Bacillati</taxon>
        <taxon>Actinomycetota</taxon>
        <taxon>Thermoleophilia</taxon>
        <taxon>Solirubrobacterales</taxon>
        <taxon>Paraconexibacteraceae</taxon>
        <taxon>Paraconexibacter</taxon>
    </lineage>
</organism>
<keyword evidence="2" id="KW-0378">Hydrolase</keyword>
<dbReference type="InterPro" id="IPR036955">
    <property type="entry name" value="AP2/ERF_dom_sf"/>
</dbReference>
<evidence type="ECO:0000259" key="1">
    <source>
        <dbReference type="Pfam" id="PF13392"/>
    </source>
</evidence>
<dbReference type="Gene3D" id="3.90.75.20">
    <property type="match status" value="1"/>
</dbReference>
<name>A0ABY5DVU0_9ACTN</name>
<keyword evidence="3" id="KW-1185">Reference proteome</keyword>
<dbReference type="SUPFAM" id="SSF54060">
    <property type="entry name" value="His-Me finger endonucleases"/>
    <property type="match status" value="1"/>
</dbReference>
<proteinExistence type="predicted"/>
<accession>A0ABY5DVU0</accession>
<dbReference type="GO" id="GO:0004519">
    <property type="term" value="F:endonuclease activity"/>
    <property type="evidence" value="ECO:0007669"/>
    <property type="project" value="UniProtKB-KW"/>
</dbReference>
<dbReference type="EMBL" id="CP098502">
    <property type="protein sequence ID" value="UTI65605.1"/>
    <property type="molecule type" value="Genomic_DNA"/>
</dbReference>
<keyword evidence="2" id="KW-0540">Nuclease</keyword>
<feature type="domain" description="HNH nuclease" evidence="1">
    <location>
        <begin position="46"/>
        <end position="87"/>
    </location>
</feature>